<keyword evidence="1" id="KW-0378">Hydrolase</keyword>
<evidence type="ECO:0000256" key="1">
    <source>
        <dbReference type="ARBA" id="ARBA00022801"/>
    </source>
</evidence>
<organism evidence="4 5">
    <name type="scientific">Sclerotinia borealis (strain F-4128)</name>
    <dbReference type="NCBI Taxonomy" id="1432307"/>
    <lineage>
        <taxon>Eukaryota</taxon>
        <taxon>Fungi</taxon>
        <taxon>Dikarya</taxon>
        <taxon>Ascomycota</taxon>
        <taxon>Pezizomycotina</taxon>
        <taxon>Leotiomycetes</taxon>
        <taxon>Helotiales</taxon>
        <taxon>Sclerotiniaceae</taxon>
        <taxon>Sclerotinia</taxon>
    </lineage>
</organism>
<dbReference type="AlphaFoldDB" id="W9CS84"/>
<comment type="caution">
    <text evidence="4">The sequence shown here is derived from an EMBL/GenBank/DDBJ whole genome shotgun (WGS) entry which is preliminary data.</text>
</comment>
<dbReference type="PANTHER" id="PTHR22946:SF12">
    <property type="entry name" value="CONIDIAL PIGMENT BIOSYNTHESIS PROTEIN AYG1 (AFU_ORTHOLOGUE AFUA_2G17550)"/>
    <property type="match status" value="1"/>
</dbReference>
<accession>W9CS84</accession>
<dbReference type="InterPro" id="IPR050261">
    <property type="entry name" value="FrsA_esterase"/>
</dbReference>
<evidence type="ECO:0000256" key="3">
    <source>
        <dbReference type="SAM" id="MobiDB-lite"/>
    </source>
</evidence>
<feature type="region of interest" description="Disordered" evidence="3">
    <location>
        <begin position="588"/>
        <end position="644"/>
    </location>
</feature>
<evidence type="ECO:0000313" key="5">
    <source>
        <dbReference type="Proteomes" id="UP000019487"/>
    </source>
</evidence>
<dbReference type="OrthoDB" id="5409895at2759"/>
<dbReference type="EMBL" id="AYSA01000036">
    <property type="protein sequence ID" value="ESZ98726.1"/>
    <property type="molecule type" value="Genomic_DNA"/>
</dbReference>
<gene>
    <name evidence="4" type="ORF">SBOR_0964</name>
</gene>
<dbReference type="InterPro" id="IPR029058">
    <property type="entry name" value="AB_hydrolase_fold"/>
</dbReference>
<feature type="compositionally biased region" description="Polar residues" evidence="3">
    <location>
        <begin position="597"/>
        <end position="644"/>
    </location>
</feature>
<keyword evidence="2" id="KW-0175">Coiled coil</keyword>
<dbReference type="SUPFAM" id="SSF57997">
    <property type="entry name" value="Tropomyosin"/>
    <property type="match status" value="1"/>
</dbReference>
<dbReference type="Gene3D" id="3.40.50.1820">
    <property type="entry name" value="alpha/beta hydrolase"/>
    <property type="match status" value="1"/>
</dbReference>
<keyword evidence="5" id="KW-1185">Reference proteome</keyword>
<dbReference type="PANTHER" id="PTHR22946">
    <property type="entry name" value="DIENELACTONE HYDROLASE DOMAIN-CONTAINING PROTEIN-RELATED"/>
    <property type="match status" value="1"/>
</dbReference>
<dbReference type="HOGENOM" id="CLU_302502_0_0_1"/>
<feature type="compositionally biased region" description="Polar residues" evidence="3">
    <location>
        <begin position="780"/>
        <end position="798"/>
    </location>
</feature>
<proteinExistence type="predicted"/>
<dbReference type="Pfam" id="PF06500">
    <property type="entry name" value="FrsA-like"/>
    <property type="match status" value="1"/>
</dbReference>
<dbReference type="InterPro" id="IPR010520">
    <property type="entry name" value="FrsA-like"/>
</dbReference>
<dbReference type="FunFam" id="3.40.50.1820:FF:000145">
    <property type="entry name" value="Pigment biosynthesis protein"/>
    <property type="match status" value="1"/>
</dbReference>
<protein>
    <submittedName>
        <fullName evidence="4">Pigment biosynthesis protein Ayg1</fullName>
    </submittedName>
</protein>
<dbReference type="Proteomes" id="UP000019487">
    <property type="component" value="Unassembled WGS sequence"/>
</dbReference>
<feature type="region of interest" description="Disordered" evidence="3">
    <location>
        <begin position="780"/>
        <end position="820"/>
    </location>
</feature>
<evidence type="ECO:0000313" key="4">
    <source>
        <dbReference type="EMBL" id="ESZ98726.1"/>
    </source>
</evidence>
<dbReference type="GO" id="GO:0016787">
    <property type="term" value="F:hydrolase activity"/>
    <property type="evidence" value="ECO:0007669"/>
    <property type="project" value="UniProtKB-KW"/>
</dbReference>
<reference evidence="4 5" key="1">
    <citation type="journal article" date="2014" name="Genome Announc.">
        <title>Draft genome sequence of Sclerotinia borealis, a psychrophilic plant pathogenic fungus.</title>
        <authorList>
            <person name="Mardanov A.V."/>
            <person name="Beletsky A.V."/>
            <person name="Kadnikov V.V."/>
            <person name="Ignatov A.N."/>
            <person name="Ravin N.V."/>
        </authorList>
    </citation>
    <scope>NUCLEOTIDE SEQUENCE [LARGE SCALE GENOMIC DNA]</scope>
    <source>
        <strain evidence="5">F-4157</strain>
    </source>
</reference>
<sequence>MSSQVTQLGNGRTWTLGDKFEAKSPHHEGVKALWETKWKFPCTKSVYPFHDGKFEDFEPIFEHLIANNINDGYGDAYTEAFFAIAEKLTTHGDEAVTSGNQTLASEFYLRAACVYRIARFPYIGKFPKISSQVKWKAWEAQKEVYMKAATKWSCPFEEVSIKHSCAEGQDELEIPVYVRYPADAIGRKVPVVLLLTGLDGYRPDNTARSDEFINRGWACVIAEIPGTADCASDPSDPSSPDRLWTSILNWMKLVELFDMSHVMVWGLSAGGYYAVRLAHTHKDRLRGVVAQGAAVHYFFGKDWLEKAEGHEYPFQLGPAMALKHGYTSVEEFRDTVQKKFSLLETGIIDKPSTRLLLINGTLDGLMPIEDSQLLFEHGTPKEARLNEEKTFEISHSACCFADGEEVTETMASNVETHSSTYIRVSRCIASIIRFHRANASKEGLCPQVIISCYRLRHRWSPKAQSYAQLQKEEYVRRVLDHMIEVHMLVKVSRTDTPSVRNLPATIEQSYVLDSKCERETCRPGESCDDLLSSGIFGPNQIVFDSSLATPSNVGREYVSMSELEPNASRLLSPVNTNTLGSSIEMKSNKRRRISGVNGDSSATKSLNTGKENQVNSPSSTILSTTPRHYQGESWSRISDVTSSNETRLNAEKLASCQSSLGNSRASRIECHDCKERLYKIHYQNCDVSNMEWHAKSTVHADRVEIRIAESGGQASLTDEVRKRRETLGAAKTTAPHRFRRSQPRPVALIQPAVPANSTPQHPGATWNASILKGIPQQLRPDSQYQQSPMPTDNLPNTQRESELDSPSVTPPNPRIYIKEPYRNGRRLSQLQELEVRVQGLEQENITHERTISMLQNKLRTQQQVNTTHQSVIKDLILRIQALEKKDEQGEPELTNLKCQIPVLQARVNERDREDNQVAQRFFYLENGMEMVNGQISHLNSAFAFDNRVGNVVGDADEDVLEAQFSSDRNVDVVKRSRGRPRKSFHQ</sequence>
<feature type="coiled-coil region" evidence="2">
    <location>
        <begin position="823"/>
        <end position="857"/>
    </location>
</feature>
<name>W9CS84_SCLBF</name>
<dbReference type="SUPFAM" id="SSF53474">
    <property type="entry name" value="alpha/beta-Hydrolases"/>
    <property type="match status" value="1"/>
</dbReference>
<evidence type="ECO:0000256" key="2">
    <source>
        <dbReference type="SAM" id="Coils"/>
    </source>
</evidence>